<keyword evidence="1" id="KW-0732">Signal</keyword>
<sequence>MSRRLHSLFAACAIAAMPAAALAHHGWSSYDESKPITLTGPLNSVTWGNAHGTAKMNWRGGSWDVVLAPTTRMEARGLAKNEIDAGQRISLTGYVRKDGTPEMRVERVFVNDKKVELR</sequence>
<accession>A0A4U1L6B9</accession>
<dbReference type="OrthoDB" id="512581at2"/>
<dbReference type="AlphaFoldDB" id="A0A4U1L6B9"/>
<dbReference type="Pfam" id="PF19649">
    <property type="entry name" value="DUF6152"/>
    <property type="match status" value="1"/>
</dbReference>
<evidence type="ECO:0000313" key="3">
    <source>
        <dbReference type="Proteomes" id="UP000309138"/>
    </source>
</evidence>
<feature type="chain" id="PRO_5020933184" description="DUF5666 domain-containing protein" evidence="1">
    <location>
        <begin position="24"/>
        <end position="118"/>
    </location>
</feature>
<comment type="caution">
    <text evidence="2">The sequence shown here is derived from an EMBL/GenBank/DDBJ whole genome shotgun (WGS) entry which is preliminary data.</text>
</comment>
<dbReference type="Proteomes" id="UP000309138">
    <property type="component" value="Unassembled WGS sequence"/>
</dbReference>
<proteinExistence type="predicted"/>
<organism evidence="2 3">
    <name type="scientific">Sphingomonas baiyangensis</name>
    <dbReference type="NCBI Taxonomy" id="2572576"/>
    <lineage>
        <taxon>Bacteria</taxon>
        <taxon>Pseudomonadati</taxon>
        <taxon>Pseudomonadota</taxon>
        <taxon>Alphaproteobacteria</taxon>
        <taxon>Sphingomonadales</taxon>
        <taxon>Sphingomonadaceae</taxon>
        <taxon>Sphingomonas</taxon>
    </lineage>
</organism>
<gene>
    <name evidence="2" type="ORF">FBR43_14135</name>
</gene>
<evidence type="ECO:0000313" key="2">
    <source>
        <dbReference type="EMBL" id="TKD51766.1"/>
    </source>
</evidence>
<dbReference type="InterPro" id="IPR046150">
    <property type="entry name" value="DUF6152"/>
</dbReference>
<dbReference type="RefSeq" id="WP_136943703.1">
    <property type="nucleotide sequence ID" value="NZ_SWKR01000002.1"/>
</dbReference>
<feature type="signal peptide" evidence="1">
    <location>
        <begin position="1"/>
        <end position="23"/>
    </location>
</feature>
<dbReference type="EMBL" id="SWKR01000002">
    <property type="protein sequence ID" value="TKD51766.1"/>
    <property type="molecule type" value="Genomic_DNA"/>
</dbReference>
<keyword evidence="3" id="KW-1185">Reference proteome</keyword>
<evidence type="ECO:0000256" key="1">
    <source>
        <dbReference type="SAM" id="SignalP"/>
    </source>
</evidence>
<name>A0A4U1L6B9_9SPHN</name>
<protein>
    <recommendedName>
        <fullName evidence="4">DUF5666 domain-containing protein</fullName>
    </recommendedName>
</protein>
<evidence type="ECO:0008006" key="4">
    <source>
        <dbReference type="Google" id="ProtNLM"/>
    </source>
</evidence>
<reference evidence="2 3" key="1">
    <citation type="submission" date="2019-04" db="EMBL/GenBank/DDBJ databases">
        <authorList>
            <person name="Yang Y."/>
            <person name="Wei D."/>
        </authorList>
    </citation>
    <scope>NUCLEOTIDE SEQUENCE [LARGE SCALE GENOMIC DNA]</scope>
    <source>
        <strain evidence="2 3">L-1-4w-11</strain>
    </source>
</reference>